<dbReference type="Proteomes" id="UP001141552">
    <property type="component" value="Unassembled WGS sequence"/>
</dbReference>
<dbReference type="AlphaFoldDB" id="A0A9Q0GF07"/>
<evidence type="ECO:0000313" key="2">
    <source>
        <dbReference type="Proteomes" id="UP001141552"/>
    </source>
</evidence>
<dbReference type="Gene3D" id="3.10.180.10">
    <property type="entry name" value="2,3-Dihydroxybiphenyl 1,2-Dioxygenase, domain 1"/>
    <property type="match status" value="2"/>
</dbReference>
<evidence type="ECO:0000313" key="1">
    <source>
        <dbReference type="EMBL" id="KAJ4847176.1"/>
    </source>
</evidence>
<keyword evidence="2" id="KW-1185">Reference proteome</keyword>
<proteinExistence type="predicted"/>
<dbReference type="InterPro" id="IPR029068">
    <property type="entry name" value="Glyas_Bleomycin-R_OHBP_Dase"/>
</dbReference>
<reference evidence="1" key="2">
    <citation type="journal article" date="2023" name="Plants (Basel)">
        <title>Annotation of the Turnera subulata (Passifloraceae) Draft Genome Reveals the S-Locus Evolved after the Divergence of Turneroideae from Passifloroideae in a Stepwise Manner.</title>
        <authorList>
            <person name="Henning P.M."/>
            <person name="Roalson E.H."/>
            <person name="Mir W."/>
            <person name="McCubbin A.G."/>
            <person name="Shore J.S."/>
        </authorList>
    </citation>
    <scope>NUCLEOTIDE SEQUENCE</scope>
    <source>
        <strain evidence="1">F60SS</strain>
    </source>
</reference>
<dbReference type="PANTHER" id="PTHR34109:SF1">
    <property type="entry name" value="VOC DOMAIN-CONTAINING PROTEIN"/>
    <property type="match status" value="1"/>
</dbReference>
<dbReference type="EMBL" id="JAKUCV010001237">
    <property type="protein sequence ID" value="KAJ4847176.1"/>
    <property type="molecule type" value="Genomic_DNA"/>
</dbReference>
<gene>
    <name evidence="1" type="ORF">Tsubulata_048147</name>
</gene>
<protein>
    <recommendedName>
        <fullName evidence="3">VOC domain-containing protein</fullName>
    </recommendedName>
</protein>
<dbReference type="PANTHER" id="PTHR34109">
    <property type="entry name" value="BNAUNNG04460D PROTEIN-RELATED"/>
    <property type="match status" value="1"/>
</dbReference>
<sequence length="343" mass="38633">MKGFIAWKISVVLRVPSVEEAVNFYKQAFGAKECPFPSSPEQELIGIHATKLNILHEFPILITDCPLVPEFNPAALNLCLQVRGGQLADLEAAVTRAINAGAIKDGELVLDPRPSMRLKDPFGIVWFLYIPSDDEISSDHRRKCLYLDESREKPPVENEDDPNASYVSKLKILLKIPDPVKEEAVKFYSTAFGAGAPQFPTKNEIPSITSTHLELARNYYIMISGSTQNIDSSSGISLCAMTHPVEGLVERLKQGGAVLVGDIVYQDPIYKFRRMAKLRDPFGVVWFIYDVSFEERCVVFADFLDEVDEIDDTPEFRELLRLRHEAAGEGRKWPAVGREYYFD</sequence>
<comment type="caution">
    <text evidence="1">The sequence shown here is derived from an EMBL/GenBank/DDBJ whole genome shotgun (WGS) entry which is preliminary data.</text>
</comment>
<dbReference type="OrthoDB" id="673150at2759"/>
<accession>A0A9Q0GF07</accession>
<name>A0A9Q0GF07_9ROSI</name>
<reference evidence="1" key="1">
    <citation type="submission" date="2022-02" db="EMBL/GenBank/DDBJ databases">
        <authorList>
            <person name="Henning P.M."/>
            <person name="McCubbin A.G."/>
            <person name="Shore J.S."/>
        </authorList>
    </citation>
    <scope>NUCLEOTIDE SEQUENCE</scope>
    <source>
        <strain evidence="1">F60SS</strain>
        <tissue evidence="1">Leaves</tissue>
    </source>
</reference>
<evidence type="ECO:0008006" key="3">
    <source>
        <dbReference type="Google" id="ProtNLM"/>
    </source>
</evidence>
<organism evidence="1 2">
    <name type="scientific">Turnera subulata</name>
    <dbReference type="NCBI Taxonomy" id="218843"/>
    <lineage>
        <taxon>Eukaryota</taxon>
        <taxon>Viridiplantae</taxon>
        <taxon>Streptophyta</taxon>
        <taxon>Embryophyta</taxon>
        <taxon>Tracheophyta</taxon>
        <taxon>Spermatophyta</taxon>
        <taxon>Magnoliopsida</taxon>
        <taxon>eudicotyledons</taxon>
        <taxon>Gunneridae</taxon>
        <taxon>Pentapetalae</taxon>
        <taxon>rosids</taxon>
        <taxon>fabids</taxon>
        <taxon>Malpighiales</taxon>
        <taxon>Passifloraceae</taxon>
        <taxon>Turnera</taxon>
    </lineage>
</organism>
<dbReference type="SUPFAM" id="SSF54593">
    <property type="entry name" value="Glyoxalase/Bleomycin resistance protein/Dihydroxybiphenyl dioxygenase"/>
    <property type="match status" value="2"/>
</dbReference>